<name>A0ABV3ZBT6_9BACT</name>
<dbReference type="PANTHER" id="PTHR36849">
    <property type="entry name" value="CYTOPLASMIC PROTEIN-RELATED"/>
    <property type="match status" value="1"/>
</dbReference>
<dbReference type="RefSeq" id="WP_369328702.1">
    <property type="nucleotide sequence ID" value="NZ_JAULBC010000002.1"/>
</dbReference>
<evidence type="ECO:0000313" key="1">
    <source>
        <dbReference type="EMBL" id="MEX6687298.1"/>
    </source>
</evidence>
<dbReference type="PANTHER" id="PTHR36849:SF1">
    <property type="entry name" value="CYTOPLASMIC PROTEIN"/>
    <property type="match status" value="1"/>
</dbReference>
<reference evidence="1 2" key="1">
    <citation type="submission" date="2023-07" db="EMBL/GenBank/DDBJ databases">
        <authorList>
            <person name="Lian W.-H."/>
        </authorList>
    </citation>
    <scope>NUCLEOTIDE SEQUENCE [LARGE SCALE GENOMIC DNA]</scope>
    <source>
        <strain evidence="1 2">SYSU DXS3180</strain>
    </source>
</reference>
<accession>A0ABV3ZBT6</accession>
<sequence length="118" mass="14146">MKNTIKIKRLYDTPEKGDGFTILIDRLWPRGMSKQEAYWDVWLKEIAPSSELRKWFNHEPEKWQAFKKAYEEELKDSAALEELIDLLHHHKVVTFLYATKEREHNHAVVLKEVVEEKV</sequence>
<dbReference type="EMBL" id="JAULBC010000002">
    <property type="protein sequence ID" value="MEX6687298.1"/>
    <property type="molecule type" value="Genomic_DNA"/>
</dbReference>
<comment type="caution">
    <text evidence="1">The sequence shown here is derived from an EMBL/GenBank/DDBJ whole genome shotgun (WGS) entry which is preliminary data.</text>
</comment>
<gene>
    <name evidence="1" type="ORF">QTN47_07315</name>
</gene>
<organism evidence="1 2">
    <name type="scientific">Danxiaibacter flavus</name>
    <dbReference type="NCBI Taxonomy" id="3049108"/>
    <lineage>
        <taxon>Bacteria</taxon>
        <taxon>Pseudomonadati</taxon>
        <taxon>Bacteroidota</taxon>
        <taxon>Chitinophagia</taxon>
        <taxon>Chitinophagales</taxon>
        <taxon>Chitinophagaceae</taxon>
        <taxon>Danxiaibacter</taxon>
    </lineage>
</organism>
<evidence type="ECO:0000313" key="2">
    <source>
        <dbReference type="Proteomes" id="UP001560573"/>
    </source>
</evidence>
<proteinExistence type="predicted"/>
<dbReference type="Pfam" id="PF22752">
    <property type="entry name" value="DUF488-N3i"/>
    <property type="match status" value="1"/>
</dbReference>
<keyword evidence="2" id="KW-1185">Reference proteome</keyword>
<dbReference type="Proteomes" id="UP001560573">
    <property type="component" value="Unassembled WGS sequence"/>
</dbReference>
<protein>
    <submittedName>
        <fullName evidence="1">DUF488 domain-containing protein</fullName>
    </submittedName>
</protein>
<dbReference type="InterPro" id="IPR052552">
    <property type="entry name" value="YeaO-like"/>
</dbReference>